<accession>A0ABS8WJ12</accession>
<evidence type="ECO:0000313" key="2">
    <source>
        <dbReference type="Proteomes" id="UP000823775"/>
    </source>
</evidence>
<dbReference type="Pfam" id="PF24681">
    <property type="entry name" value="Kelch_KLHDC2_KLHL20_DRC7"/>
    <property type="match status" value="1"/>
</dbReference>
<dbReference type="InterPro" id="IPR039421">
    <property type="entry name" value="Type_1_exporter"/>
</dbReference>
<name>A0ABS8WJ12_DATST</name>
<gene>
    <name evidence="1" type="ORF">HAX54_046437</name>
</gene>
<dbReference type="Gene3D" id="3.40.50.300">
    <property type="entry name" value="P-loop containing nucleotide triphosphate hydrolases"/>
    <property type="match status" value="1"/>
</dbReference>
<keyword evidence="2" id="KW-1185">Reference proteome</keyword>
<sequence>MAMTTDTLTKFTSLTLFACLRFSYMNFLSEDFGIYVPVGLQISVLVLERVSEFNLPVAVNNQFNRMWSEPLTNGALPSPRDSHSCTTIGNKLFVFGGTNGIESLTFAYFGHFFRIHVDITHSKRDTCLETHCAISIPPSVENHSCSSWNSKIIIIGGQDTSDVFQSDVHILDTGRITLPKHSSLRITKAICWYMEEVMPTGEGPSARFSVAGDCLNPHLRGVLVFVGGCDNNLQPLENMYYLHTGRIIEAERDERRIEKLSFRKQLKLNCQEQQALASPYDNTLVGFDYILSNENCWSQQMGFSALDCTSSMPKSGNLSIGVCSFIHVIQYHAPQDWESNVSCFCYSDRAAEVEPEGVWLAYPPRLLATWSSRGITLKLQSGSKVALVGPSGGEKILLNGVSLVETSHKHLHHKVRIVSQEPVLFNCFIEENIAYGLCSKASSDDREKAADAMDSLMKGRTILSIAHRLSTVKSANTLAVASGWSNSRKWHHDGPSEQEWDLYRTGEEAVFI</sequence>
<dbReference type="Proteomes" id="UP000823775">
    <property type="component" value="Unassembled WGS sequence"/>
</dbReference>
<dbReference type="SUPFAM" id="SSF52540">
    <property type="entry name" value="P-loop containing nucleoside triphosphate hydrolases"/>
    <property type="match status" value="1"/>
</dbReference>
<protein>
    <submittedName>
        <fullName evidence="1">Uncharacterized protein</fullName>
    </submittedName>
</protein>
<proteinExistence type="predicted"/>
<dbReference type="PANTHER" id="PTHR43394:SF1">
    <property type="entry name" value="ATP-BINDING CASSETTE SUB-FAMILY B MEMBER 10, MITOCHONDRIAL"/>
    <property type="match status" value="1"/>
</dbReference>
<dbReference type="EMBL" id="JACEIK010007324">
    <property type="protein sequence ID" value="MCE3050077.1"/>
    <property type="molecule type" value="Genomic_DNA"/>
</dbReference>
<comment type="caution">
    <text evidence="1">The sequence shown here is derived from an EMBL/GenBank/DDBJ whole genome shotgun (WGS) entry which is preliminary data.</text>
</comment>
<organism evidence="1 2">
    <name type="scientific">Datura stramonium</name>
    <name type="common">Jimsonweed</name>
    <name type="synonym">Common thornapple</name>
    <dbReference type="NCBI Taxonomy" id="4076"/>
    <lineage>
        <taxon>Eukaryota</taxon>
        <taxon>Viridiplantae</taxon>
        <taxon>Streptophyta</taxon>
        <taxon>Embryophyta</taxon>
        <taxon>Tracheophyta</taxon>
        <taxon>Spermatophyta</taxon>
        <taxon>Magnoliopsida</taxon>
        <taxon>eudicotyledons</taxon>
        <taxon>Gunneridae</taxon>
        <taxon>Pentapetalae</taxon>
        <taxon>asterids</taxon>
        <taxon>lamiids</taxon>
        <taxon>Solanales</taxon>
        <taxon>Solanaceae</taxon>
        <taxon>Solanoideae</taxon>
        <taxon>Datureae</taxon>
        <taxon>Datura</taxon>
    </lineage>
</organism>
<dbReference type="Gene3D" id="2.120.10.80">
    <property type="entry name" value="Kelch-type beta propeller"/>
    <property type="match status" value="1"/>
</dbReference>
<dbReference type="SUPFAM" id="SSF117281">
    <property type="entry name" value="Kelch motif"/>
    <property type="match status" value="1"/>
</dbReference>
<reference evidence="1 2" key="1">
    <citation type="journal article" date="2021" name="BMC Genomics">
        <title>Datura genome reveals duplications of psychoactive alkaloid biosynthetic genes and high mutation rate following tissue culture.</title>
        <authorList>
            <person name="Rajewski A."/>
            <person name="Carter-House D."/>
            <person name="Stajich J."/>
            <person name="Litt A."/>
        </authorList>
    </citation>
    <scope>NUCLEOTIDE SEQUENCE [LARGE SCALE GENOMIC DNA]</scope>
    <source>
        <strain evidence="1">AR-01</strain>
    </source>
</reference>
<dbReference type="InterPro" id="IPR027417">
    <property type="entry name" value="P-loop_NTPase"/>
</dbReference>
<dbReference type="PANTHER" id="PTHR43394">
    <property type="entry name" value="ATP-DEPENDENT PERMEASE MDL1, MITOCHONDRIAL"/>
    <property type="match status" value="1"/>
</dbReference>
<dbReference type="InterPro" id="IPR015915">
    <property type="entry name" value="Kelch-typ_b-propeller"/>
</dbReference>
<evidence type="ECO:0000313" key="1">
    <source>
        <dbReference type="EMBL" id="MCE3050077.1"/>
    </source>
</evidence>